<evidence type="ECO:0000256" key="10">
    <source>
        <dbReference type="PIRNR" id="PIRNR015601"/>
    </source>
</evidence>
<dbReference type="Pfam" id="PF04452">
    <property type="entry name" value="Methyltrans_RNA"/>
    <property type="match status" value="1"/>
</dbReference>
<feature type="domain" description="Ribosomal RNA small subunit methyltransferase E methyltransferase" evidence="11">
    <location>
        <begin position="74"/>
        <end position="226"/>
    </location>
</feature>
<keyword evidence="6 10" id="KW-0808">Transferase</keyword>
<comment type="function">
    <text evidence="8 10">Specifically methylates the N3 position of the uracil ring of uridine 1498 (m3U1498) in 16S rRNA. Acts on the fully assembled 30S ribosomal subunit.</text>
</comment>
<dbReference type="InterPro" id="IPR029026">
    <property type="entry name" value="tRNA_m1G_MTases_N"/>
</dbReference>
<dbReference type="SUPFAM" id="SSF88697">
    <property type="entry name" value="PUA domain-like"/>
    <property type="match status" value="1"/>
</dbReference>
<keyword evidence="14" id="KW-1185">Reference proteome</keyword>
<proteinExistence type="inferred from homology"/>
<reference evidence="13 14" key="1">
    <citation type="submission" date="2021-05" db="EMBL/GenBank/DDBJ databases">
        <title>A Polyphasic approach of four new species of the genus Ohtaekwangia: Ohtaekwangia histidinii sp. nov., Ohtaekwangia cretensis sp. nov., Ohtaekwangia indiensis sp. nov., Ohtaekwangia reichenbachii sp. nov. from diverse environment.</title>
        <authorList>
            <person name="Octaviana S."/>
        </authorList>
    </citation>
    <scope>NUCLEOTIDE SEQUENCE [LARGE SCALE GENOMIC DNA]</scope>
    <source>
        <strain evidence="13 14">PWU37</strain>
    </source>
</reference>
<keyword evidence="7 10" id="KW-0949">S-adenosyl-L-methionine</keyword>
<keyword evidence="3 10" id="KW-0963">Cytoplasm</keyword>
<comment type="similarity">
    <text evidence="2 10">Belongs to the RNA methyltransferase RsmE family.</text>
</comment>
<dbReference type="PIRSF" id="PIRSF015601">
    <property type="entry name" value="MTase_slr0722"/>
    <property type="match status" value="1"/>
</dbReference>
<dbReference type="GO" id="GO:0070042">
    <property type="term" value="F:rRNA (uridine-N3-)-methyltransferase activity"/>
    <property type="evidence" value="ECO:0007669"/>
    <property type="project" value="TreeGrafter"/>
</dbReference>
<sequence length="243" mass="26761">MNLFYQPLLTEGVLHLDADESRHCVKVLRRQAGDALRITDGKGFFYDAIITQANDRQCVFRIEQQVAAAPPTAFIHIAVSPTKNADRIEWFVEKAVEIGVSRITLMECEHTERTYLKKDRLEKVAISAMKQSLKATLPVIDGLVPFQTVIGQTDTHGRFIAYVDQDNPDHLIDMPAAPSYLLLIGPEGDFSQAELTQALAAGFRKVSLGKSRLRTETAALAGCHILNLLPPSRGAMAGKPSAH</sequence>
<dbReference type="NCBIfam" id="TIGR00046">
    <property type="entry name" value="RsmE family RNA methyltransferase"/>
    <property type="match status" value="1"/>
</dbReference>
<evidence type="ECO:0000256" key="2">
    <source>
        <dbReference type="ARBA" id="ARBA00005528"/>
    </source>
</evidence>
<keyword evidence="5 10" id="KW-0489">Methyltransferase</keyword>
<evidence type="ECO:0000259" key="12">
    <source>
        <dbReference type="Pfam" id="PF20260"/>
    </source>
</evidence>
<organism evidence="13 14">
    <name type="scientific">Dawidia soli</name>
    <dbReference type="NCBI Taxonomy" id="2782352"/>
    <lineage>
        <taxon>Bacteria</taxon>
        <taxon>Pseudomonadati</taxon>
        <taxon>Bacteroidota</taxon>
        <taxon>Cytophagia</taxon>
        <taxon>Cytophagales</taxon>
        <taxon>Chryseotaleaceae</taxon>
        <taxon>Dawidia</taxon>
    </lineage>
</organism>
<evidence type="ECO:0000256" key="4">
    <source>
        <dbReference type="ARBA" id="ARBA00022552"/>
    </source>
</evidence>
<gene>
    <name evidence="13" type="ORF">KK078_18350</name>
</gene>
<evidence type="ECO:0000256" key="3">
    <source>
        <dbReference type="ARBA" id="ARBA00022490"/>
    </source>
</evidence>
<protein>
    <recommendedName>
        <fullName evidence="10">Ribosomal RNA small subunit methyltransferase E</fullName>
        <ecNumber evidence="10">2.1.1.193</ecNumber>
    </recommendedName>
</protein>
<dbReference type="GO" id="GO:0005737">
    <property type="term" value="C:cytoplasm"/>
    <property type="evidence" value="ECO:0007669"/>
    <property type="project" value="UniProtKB-SubCell"/>
</dbReference>
<evidence type="ECO:0000256" key="7">
    <source>
        <dbReference type="ARBA" id="ARBA00022691"/>
    </source>
</evidence>
<evidence type="ECO:0000256" key="1">
    <source>
        <dbReference type="ARBA" id="ARBA00004496"/>
    </source>
</evidence>
<dbReference type="EMBL" id="JAHESC010000027">
    <property type="protein sequence ID" value="MBT1688538.1"/>
    <property type="molecule type" value="Genomic_DNA"/>
</dbReference>
<evidence type="ECO:0000313" key="14">
    <source>
        <dbReference type="Proteomes" id="UP001319180"/>
    </source>
</evidence>
<dbReference type="GO" id="GO:0070475">
    <property type="term" value="P:rRNA base methylation"/>
    <property type="evidence" value="ECO:0007669"/>
    <property type="project" value="TreeGrafter"/>
</dbReference>
<evidence type="ECO:0000256" key="9">
    <source>
        <dbReference type="ARBA" id="ARBA00047944"/>
    </source>
</evidence>
<dbReference type="Gene3D" id="3.40.1280.10">
    <property type="match status" value="1"/>
</dbReference>
<evidence type="ECO:0000256" key="5">
    <source>
        <dbReference type="ARBA" id="ARBA00022603"/>
    </source>
</evidence>
<dbReference type="InterPro" id="IPR046886">
    <property type="entry name" value="RsmE_MTase_dom"/>
</dbReference>
<dbReference type="SUPFAM" id="SSF75217">
    <property type="entry name" value="alpha/beta knot"/>
    <property type="match status" value="1"/>
</dbReference>
<dbReference type="InterPro" id="IPR015947">
    <property type="entry name" value="PUA-like_sf"/>
</dbReference>
<comment type="caution">
    <text evidence="13">The sequence shown here is derived from an EMBL/GenBank/DDBJ whole genome shotgun (WGS) entry which is preliminary data.</text>
</comment>
<dbReference type="PANTHER" id="PTHR30027:SF3">
    <property type="entry name" value="16S RRNA (URACIL(1498)-N(3))-METHYLTRANSFERASE"/>
    <property type="match status" value="1"/>
</dbReference>
<feature type="domain" description="Ribosomal RNA small subunit methyltransferase E PUA-like" evidence="12">
    <location>
        <begin position="16"/>
        <end position="63"/>
    </location>
</feature>
<dbReference type="CDD" id="cd18084">
    <property type="entry name" value="RsmE-like"/>
    <property type="match status" value="1"/>
</dbReference>
<evidence type="ECO:0000256" key="8">
    <source>
        <dbReference type="ARBA" id="ARBA00025699"/>
    </source>
</evidence>
<comment type="catalytic activity">
    <reaction evidence="9 10">
        <text>uridine(1498) in 16S rRNA + S-adenosyl-L-methionine = N(3)-methyluridine(1498) in 16S rRNA + S-adenosyl-L-homocysteine + H(+)</text>
        <dbReference type="Rhea" id="RHEA:42920"/>
        <dbReference type="Rhea" id="RHEA-COMP:10283"/>
        <dbReference type="Rhea" id="RHEA-COMP:10284"/>
        <dbReference type="ChEBI" id="CHEBI:15378"/>
        <dbReference type="ChEBI" id="CHEBI:57856"/>
        <dbReference type="ChEBI" id="CHEBI:59789"/>
        <dbReference type="ChEBI" id="CHEBI:65315"/>
        <dbReference type="ChEBI" id="CHEBI:74502"/>
        <dbReference type="EC" id="2.1.1.193"/>
    </reaction>
</comment>
<dbReference type="AlphaFoldDB" id="A0AAP2GK06"/>
<dbReference type="Gene3D" id="2.40.240.20">
    <property type="entry name" value="Hypothetical PUA domain-like, domain 1"/>
    <property type="match status" value="1"/>
</dbReference>
<dbReference type="EC" id="2.1.1.193" evidence="10"/>
<keyword evidence="4 10" id="KW-0698">rRNA processing</keyword>
<evidence type="ECO:0000259" key="11">
    <source>
        <dbReference type="Pfam" id="PF04452"/>
    </source>
</evidence>
<dbReference type="PANTHER" id="PTHR30027">
    <property type="entry name" value="RIBOSOMAL RNA SMALL SUBUNIT METHYLTRANSFERASE E"/>
    <property type="match status" value="1"/>
</dbReference>
<dbReference type="InterPro" id="IPR006700">
    <property type="entry name" value="RsmE"/>
</dbReference>
<comment type="subcellular location">
    <subcellularLocation>
        <location evidence="1 10">Cytoplasm</location>
    </subcellularLocation>
</comment>
<evidence type="ECO:0000313" key="13">
    <source>
        <dbReference type="EMBL" id="MBT1688538.1"/>
    </source>
</evidence>
<dbReference type="Proteomes" id="UP001319180">
    <property type="component" value="Unassembled WGS sequence"/>
</dbReference>
<dbReference type="NCBIfam" id="NF008702">
    <property type="entry name" value="PRK11713.6-1"/>
    <property type="match status" value="1"/>
</dbReference>
<dbReference type="Pfam" id="PF20260">
    <property type="entry name" value="PUA_4"/>
    <property type="match status" value="1"/>
</dbReference>
<dbReference type="InterPro" id="IPR029028">
    <property type="entry name" value="Alpha/beta_knot_MTases"/>
</dbReference>
<name>A0AAP2GK06_9BACT</name>
<evidence type="ECO:0000256" key="6">
    <source>
        <dbReference type="ARBA" id="ARBA00022679"/>
    </source>
</evidence>
<dbReference type="InterPro" id="IPR046887">
    <property type="entry name" value="RsmE_PUA-like"/>
</dbReference>
<dbReference type="RefSeq" id="WP_254091764.1">
    <property type="nucleotide sequence ID" value="NZ_JAHESC010000027.1"/>
</dbReference>
<accession>A0AAP2GK06</accession>